<organism evidence="1 2">
    <name type="scientific">Chitinophaga eiseniae</name>
    <dbReference type="NCBI Taxonomy" id="634771"/>
    <lineage>
        <taxon>Bacteria</taxon>
        <taxon>Pseudomonadati</taxon>
        <taxon>Bacteroidota</taxon>
        <taxon>Chitinophagia</taxon>
        <taxon>Chitinophagales</taxon>
        <taxon>Chitinophagaceae</taxon>
        <taxon>Chitinophaga</taxon>
    </lineage>
</organism>
<keyword evidence="2" id="KW-1185">Reference proteome</keyword>
<proteinExistence type="predicted"/>
<dbReference type="AlphaFoldDB" id="A0A1T4RZ55"/>
<dbReference type="EMBL" id="FUWZ01000002">
    <property type="protein sequence ID" value="SKA21289.1"/>
    <property type="molecule type" value="Genomic_DNA"/>
</dbReference>
<name>A0A1T4RZ55_9BACT</name>
<evidence type="ECO:0000313" key="1">
    <source>
        <dbReference type="EMBL" id="SKA21289.1"/>
    </source>
</evidence>
<sequence>MPLRLIFIVLIVSGCRFQPVNTVKSGLVLTDSALPADKAKFYHADEYTSEYPIYYMGPVADTIVLPLRPLSPHWKSTDEAFGENAPWTPADSAQVLKAGEMAIAKLLLTDGDYHTSCRLKFKSRKDSVYSNVFPFVIDRRWLQKEL</sequence>
<dbReference type="PROSITE" id="PS51257">
    <property type="entry name" value="PROKAR_LIPOPROTEIN"/>
    <property type="match status" value="1"/>
</dbReference>
<protein>
    <submittedName>
        <fullName evidence="1">Uncharacterized protein</fullName>
    </submittedName>
</protein>
<reference evidence="2" key="1">
    <citation type="submission" date="2017-02" db="EMBL/GenBank/DDBJ databases">
        <authorList>
            <person name="Varghese N."/>
            <person name="Submissions S."/>
        </authorList>
    </citation>
    <scope>NUCLEOTIDE SEQUENCE [LARGE SCALE GENOMIC DNA]</scope>
    <source>
        <strain evidence="2">DSM 22224</strain>
    </source>
</reference>
<accession>A0A1T4RZ55</accession>
<gene>
    <name evidence="1" type="ORF">SAMN04488128_1021611</name>
</gene>
<dbReference type="Proteomes" id="UP000190367">
    <property type="component" value="Unassembled WGS sequence"/>
</dbReference>
<evidence type="ECO:0000313" key="2">
    <source>
        <dbReference type="Proteomes" id="UP000190367"/>
    </source>
</evidence>